<dbReference type="EMBL" id="AM465049">
    <property type="protein sequence ID" value="CAN63670.1"/>
    <property type="molecule type" value="Genomic_DNA"/>
</dbReference>
<protein>
    <submittedName>
        <fullName evidence="2">Uncharacterized protein</fullName>
    </submittedName>
</protein>
<evidence type="ECO:0000256" key="1">
    <source>
        <dbReference type="SAM" id="Phobius"/>
    </source>
</evidence>
<proteinExistence type="predicted"/>
<evidence type="ECO:0000313" key="2">
    <source>
        <dbReference type="EMBL" id="CAN63670.1"/>
    </source>
</evidence>
<sequence length="151" mass="16589">MAWMQSHGNFSHPEVISYELLEGEVFNSKFCINPLEPISMAIESQSNSEDVFSEDERLGSSSLGVKKAGDTSWTRIKWYHCQGPLRGHESVETPGIGNIRHVMMLQLFKKQLLNMSHAVAVVVVVAAIAVISFGGDEVVVDEAQTLTATVI</sequence>
<dbReference type="AlphaFoldDB" id="A5BMW3"/>
<keyword evidence="1" id="KW-1133">Transmembrane helix</keyword>
<organism evidence="2">
    <name type="scientific">Vitis vinifera</name>
    <name type="common">Grape</name>
    <dbReference type="NCBI Taxonomy" id="29760"/>
    <lineage>
        <taxon>Eukaryota</taxon>
        <taxon>Viridiplantae</taxon>
        <taxon>Streptophyta</taxon>
        <taxon>Embryophyta</taxon>
        <taxon>Tracheophyta</taxon>
        <taxon>Spermatophyta</taxon>
        <taxon>Magnoliopsida</taxon>
        <taxon>eudicotyledons</taxon>
        <taxon>Gunneridae</taxon>
        <taxon>Pentapetalae</taxon>
        <taxon>rosids</taxon>
        <taxon>Vitales</taxon>
        <taxon>Vitaceae</taxon>
        <taxon>Viteae</taxon>
        <taxon>Vitis</taxon>
    </lineage>
</organism>
<reference evidence="2" key="1">
    <citation type="journal article" date="2007" name="PLoS ONE">
        <title>The first genome sequence of an elite grapevine cultivar (Pinot noir Vitis vinifera L.): coping with a highly heterozygous genome.</title>
        <authorList>
            <person name="Velasco R."/>
            <person name="Zharkikh A."/>
            <person name="Troggio M."/>
            <person name="Cartwright D.A."/>
            <person name="Cestaro A."/>
            <person name="Pruss D."/>
            <person name="Pindo M."/>
            <person name="FitzGerald L.M."/>
            <person name="Vezzulli S."/>
            <person name="Reid J."/>
            <person name="Malacarne G."/>
            <person name="Iliev D."/>
            <person name="Coppola G."/>
            <person name="Wardell B."/>
            <person name="Micheletti D."/>
            <person name="Macalma T."/>
            <person name="Facci M."/>
            <person name="Mitchell J.T."/>
            <person name="Perazzolli M."/>
            <person name="Eldredge G."/>
            <person name="Gatto P."/>
            <person name="Oyzerski R."/>
            <person name="Moretto M."/>
            <person name="Gutin N."/>
            <person name="Stefanini M."/>
            <person name="Chen Y."/>
            <person name="Segala C."/>
            <person name="Davenport C."/>
            <person name="Dematte L."/>
            <person name="Mraz A."/>
            <person name="Battilana J."/>
            <person name="Stormo K."/>
            <person name="Costa F."/>
            <person name="Tao Q."/>
            <person name="Si-Ammour A."/>
            <person name="Harkins T."/>
            <person name="Lackey A."/>
            <person name="Perbost C."/>
            <person name="Taillon B."/>
            <person name="Stella A."/>
            <person name="Solovyev V."/>
            <person name="Fawcett J.A."/>
            <person name="Sterck L."/>
            <person name="Vandepoele K."/>
            <person name="Grando S.M."/>
            <person name="Toppo S."/>
            <person name="Moser C."/>
            <person name="Lanchbury J."/>
            <person name="Bogden R."/>
            <person name="Skolnick M."/>
            <person name="Sgaramella V."/>
            <person name="Bhatnagar S.K."/>
            <person name="Fontana P."/>
            <person name="Gutin A."/>
            <person name="Van de Peer Y."/>
            <person name="Salamini F."/>
            <person name="Viola R."/>
        </authorList>
    </citation>
    <scope>NUCLEOTIDE SEQUENCE</scope>
</reference>
<gene>
    <name evidence="2" type="ORF">VITISV_006424</name>
</gene>
<name>A5BMW3_VITVI</name>
<keyword evidence="1" id="KW-0812">Transmembrane</keyword>
<keyword evidence="1" id="KW-0472">Membrane</keyword>
<accession>A5BMW3</accession>
<feature type="transmembrane region" description="Helical" evidence="1">
    <location>
        <begin position="112"/>
        <end position="133"/>
    </location>
</feature>